<evidence type="ECO:0000313" key="2">
    <source>
        <dbReference type="EMBL" id="JAP96462.1"/>
    </source>
</evidence>
<keyword evidence="2" id="KW-0489">Methyltransferase</keyword>
<feature type="domain" description="D-glutamate cyclase-like C-terminal" evidence="1">
    <location>
        <begin position="42"/>
        <end position="282"/>
    </location>
</feature>
<organism evidence="2">
    <name type="scientific">Trepomonas sp. PC1</name>
    <dbReference type="NCBI Taxonomy" id="1076344"/>
    <lineage>
        <taxon>Eukaryota</taxon>
        <taxon>Metamonada</taxon>
        <taxon>Diplomonadida</taxon>
        <taxon>Hexamitidae</taxon>
        <taxon>Hexamitinae</taxon>
        <taxon>Trepomonas</taxon>
    </lineage>
</organism>
<dbReference type="PANTHER" id="PTHR32022">
    <property type="entry name" value="D-GLUTAMATE CYCLASE, MITOCHONDRIAL"/>
    <property type="match status" value="1"/>
</dbReference>
<dbReference type="InterPro" id="IPR025504">
    <property type="entry name" value="GLUCM_C"/>
</dbReference>
<gene>
    <name evidence="2" type="ORF">TPC1_10196</name>
</gene>
<proteinExistence type="predicted"/>
<dbReference type="Pfam" id="PF14336">
    <property type="entry name" value="GLUCM-like_C"/>
    <property type="match status" value="1"/>
</dbReference>
<keyword evidence="2" id="KW-0808">Transferase</keyword>
<dbReference type="GO" id="GO:0032259">
    <property type="term" value="P:methylation"/>
    <property type="evidence" value="ECO:0007669"/>
    <property type="project" value="UniProtKB-KW"/>
</dbReference>
<dbReference type="GO" id="GO:0008168">
    <property type="term" value="F:methyltransferase activity"/>
    <property type="evidence" value="ECO:0007669"/>
    <property type="project" value="UniProtKB-KW"/>
</dbReference>
<dbReference type="AlphaFoldDB" id="A0A146KIH7"/>
<dbReference type="EMBL" id="GDID01000144">
    <property type="protein sequence ID" value="JAP96462.1"/>
    <property type="molecule type" value="Transcribed_RNA"/>
</dbReference>
<accession>A0A146KIH7</accession>
<dbReference type="Gene3D" id="3.90.1640.20">
    <property type="entry name" value="TON_0340"/>
    <property type="match status" value="1"/>
</dbReference>
<reference evidence="2" key="1">
    <citation type="submission" date="2015-07" db="EMBL/GenBank/DDBJ databases">
        <title>Adaptation to a free-living lifestyle via gene acquisitions in the diplomonad Trepomonas sp. PC1.</title>
        <authorList>
            <person name="Xu F."/>
            <person name="Jerlstrom-Hultqvist J."/>
            <person name="Kolisko M."/>
            <person name="Simpson A.G.B."/>
            <person name="Roger A.J."/>
            <person name="Svard S.G."/>
            <person name="Andersson J.O."/>
        </authorList>
    </citation>
    <scope>NUCLEOTIDE SEQUENCE</scope>
    <source>
        <strain evidence="2">PC1</strain>
    </source>
</reference>
<name>A0A146KIH7_9EUKA</name>
<protein>
    <submittedName>
        <fullName evidence="2">RNA cap guanine-N2 methyltransferase</fullName>
    </submittedName>
</protein>
<evidence type="ECO:0000259" key="1">
    <source>
        <dbReference type="Pfam" id="PF14336"/>
    </source>
</evidence>
<sequence>PPEEQLQVNPIKTPNKSILSLIQQNRMQRPGLGDEFINTGMEQIYSCCEVLQKSNKIAVVTGFFISDASPPAAETDGPSSSLNLCYNLLLQQKDCVLLTEPCCLPVIEKTASKIEQLFPFLPHLQICADPFALKSYDVVIFIEKVGFNSENKCLSMRARDVSAFNNPIYSTEKVKYSFGVGDGGNEIGCGRFEFANIQPKEIKCKVETDHTLLCDISNFGGHLLSRACADEISFQICKKLISEQLLVEILVENGAVDGVRGKQQVSVDGMDFQEYLKIINAIWE</sequence>
<dbReference type="PANTHER" id="PTHR32022:SF10">
    <property type="entry name" value="D-GLUTAMATE CYCLASE, MITOCHONDRIAL"/>
    <property type="match status" value="1"/>
</dbReference>
<feature type="non-terminal residue" evidence="2">
    <location>
        <position position="1"/>
    </location>
</feature>